<protein>
    <submittedName>
        <fullName evidence="1">Uncharacterized protein</fullName>
    </submittedName>
</protein>
<dbReference type="EMBL" id="MN739237">
    <property type="protein sequence ID" value="QHS95021.1"/>
    <property type="molecule type" value="Genomic_DNA"/>
</dbReference>
<organism evidence="1">
    <name type="scientific">viral metagenome</name>
    <dbReference type="NCBI Taxonomy" id="1070528"/>
    <lineage>
        <taxon>unclassified sequences</taxon>
        <taxon>metagenomes</taxon>
        <taxon>organismal metagenomes</taxon>
    </lineage>
</organism>
<evidence type="ECO:0000313" key="1">
    <source>
        <dbReference type="EMBL" id="QHS95021.1"/>
    </source>
</evidence>
<accession>A0A6C0BTB5</accession>
<reference evidence="1" key="1">
    <citation type="journal article" date="2020" name="Nature">
        <title>Giant virus diversity and host interactions through global metagenomics.</title>
        <authorList>
            <person name="Schulz F."/>
            <person name="Roux S."/>
            <person name="Paez-Espino D."/>
            <person name="Jungbluth S."/>
            <person name="Walsh D.A."/>
            <person name="Denef V.J."/>
            <person name="McMahon K.D."/>
            <person name="Konstantinidis K.T."/>
            <person name="Eloe-Fadrosh E.A."/>
            <person name="Kyrpides N.C."/>
            <person name="Woyke T."/>
        </authorList>
    </citation>
    <scope>NUCLEOTIDE SEQUENCE</scope>
    <source>
        <strain evidence="1">GVMAG-M-3300018428-16</strain>
    </source>
</reference>
<name>A0A6C0BTB5_9ZZZZ</name>
<dbReference type="AlphaFoldDB" id="A0A6C0BTB5"/>
<proteinExistence type="predicted"/>
<sequence length="242" mass="29039">MTDQLKELNKYMLYPKNMVSYLKTIIDQKSNNYQKEPMKRCIRYNKNYFVPAHNDKLFWIFYVIKYGFDSYELLGSGIFQEEKNLKLELITHVKAKTKMLKDTYKFKRLDVCESELLNDDKISFKTFHVLCTIHNIDIIFINDRIYSKLYVDNEEENENYTVIHKIGDDYVYEINPREEIITNYMDTKYEVKNYEKPIKSIGSYKLQDLKDIGIEIKLSQNDLNLKKAELYSKICETLNIEI</sequence>